<feature type="compositionally biased region" description="Pro residues" evidence="1">
    <location>
        <begin position="78"/>
        <end position="88"/>
    </location>
</feature>
<sequence>MEKQSMKGYALFSGCTVPGAALFGSSTLRSRGNIRTRRTVSSEPLLVDPEIEKTAHNGTASPPPRSPRIHAKQRPIPRRPQTPPPAPQSDPYQMMDMRLALIESKLEAVNRIGQAHAEMMRHVYAASHPGFMTSDQYSAFVAWPGDQSFPAGGGRPQAGTAAMDEDDDDDESLLGELGAVGTALLHPWVLLLLPFPPLLARVVSQGEDVVVRVDAQWRIKCRIHIQLVLRLAMAGGMETPISFFVVCHPFVSVERKQWSEQLERLRTKENNFGGALSTRTSMKTVVVISSNGDVIMVMKDAIRI</sequence>
<dbReference type="AlphaFoldDB" id="A0A0L9UQ06"/>
<dbReference type="Proteomes" id="UP000053144">
    <property type="component" value="Chromosome 6"/>
</dbReference>
<accession>A0A0L9UQ06</accession>
<feature type="region of interest" description="Disordered" evidence="1">
    <location>
        <begin position="30"/>
        <end position="92"/>
    </location>
</feature>
<name>A0A0L9UQ06_PHAAN</name>
<protein>
    <submittedName>
        <fullName evidence="2">Uncharacterized protein</fullName>
    </submittedName>
</protein>
<evidence type="ECO:0000313" key="3">
    <source>
        <dbReference type="Proteomes" id="UP000053144"/>
    </source>
</evidence>
<dbReference type="EMBL" id="CM003376">
    <property type="protein sequence ID" value="KOM44828.1"/>
    <property type="molecule type" value="Genomic_DNA"/>
</dbReference>
<proteinExistence type="predicted"/>
<feature type="compositionally biased region" description="Basic residues" evidence="1">
    <location>
        <begin position="67"/>
        <end position="77"/>
    </location>
</feature>
<organism evidence="2 3">
    <name type="scientific">Phaseolus angularis</name>
    <name type="common">Azuki bean</name>
    <name type="synonym">Vigna angularis</name>
    <dbReference type="NCBI Taxonomy" id="3914"/>
    <lineage>
        <taxon>Eukaryota</taxon>
        <taxon>Viridiplantae</taxon>
        <taxon>Streptophyta</taxon>
        <taxon>Embryophyta</taxon>
        <taxon>Tracheophyta</taxon>
        <taxon>Spermatophyta</taxon>
        <taxon>Magnoliopsida</taxon>
        <taxon>eudicotyledons</taxon>
        <taxon>Gunneridae</taxon>
        <taxon>Pentapetalae</taxon>
        <taxon>rosids</taxon>
        <taxon>fabids</taxon>
        <taxon>Fabales</taxon>
        <taxon>Fabaceae</taxon>
        <taxon>Papilionoideae</taxon>
        <taxon>50 kb inversion clade</taxon>
        <taxon>NPAAA clade</taxon>
        <taxon>indigoferoid/millettioid clade</taxon>
        <taxon>Phaseoleae</taxon>
        <taxon>Vigna</taxon>
    </lineage>
</organism>
<evidence type="ECO:0000256" key="1">
    <source>
        <dbReference type="SAM" id="MobiDB-lite"/>
    </source>
</evidence>
<gene>
    <name evidence="2" type="ORF">LR48_Vigan06g013400</name>
</gene>
<evidence type="ECO:0000313" key="2">
    <source>
        <dbReference type="EMBL" id="KOM44828.1"/>
    </source>
</evidence>
<reference evidence="3" key="1">
    <citation type="journal article" date="2015" name="Proc. Natl. Acad. Sci. U.S.A.">
        <title>Genome sequencing of adzuki bean (Vigna angularis) provides insight into high starch and low fat accumulation and domestication.</title>
        <authorList>
            <person name="Yang K."/>
            <person name="Tian Z."/>
            <person name="Chen C."/>
            <person name="Luo L."/>
            <person name="Zhao B."/>
            <person name="Wang Z."/>
            <person name="Yu L."/>
            <person name="Li Y."/>
            <person name="Sun Y."/>
            <person name="Li W."/>
            <person name="Chen Y."/>
            <person name="Li Y."/>
            <person name="Zhang Y."/>
            <person name="Ai D."/>
            <person name="Zhao J."/>
            <person name="Shang C."/>
            <person name="Ma Y."/>
            <person name="Wu B."/>
            <person name="Wang M."/>
            <person name="Gao L."/>
            <person name="Sun D."/>
            <person name="Zhang P."/>
            <person name="Guo F."/>
            <person name="Wang W."/>
            <person name="Li Y."/>
            <person name="Wang J."/>
            <person name="Varshney R.K."/>
            <person name="Wang J."/>
            <person name="Ling H.Q."/>
            <person name="Wan P."/>
        </authorList>
    </citation>
    <scope>NUCLEOTIDE SEQUENCE</scope>
    <source>
        <strain evidence="3">cv. Jingnong 6</strain>
    </source>
</reference>
<feature type="region of interest" description="Disordered" evidence="1">
    <location>
        <begin position="150"/>
        <end position="170"/>
    </location>
</feature>
<dbReference type="Gramene" id="KOM44828">
    <property type="protein sequence ID" value="KOM44828"/>
    <property type="gene ID" value="LR48_Vigan06g013400"/>
</dbReference>